<reference evidence="2" key="1">
    <citation type="submission" date="2016-10" db="EMBL/GenBank/DDBJ databases">
        <authorList>
            <person name="Varghese N."/>
            <person name="Submissions S."/>
        </authorList>
    </citation>
    <scope>NUCLEOTIDE SEQUENCE [LARGE SCALE GENOMIC DNA]</scope>
    <source>
        <strain evidence="2">DSM 217</strain>
    </source>
</reference>
<organism evidence="1 2">
    <name type="scientific">Thiocapsa roseopersicina</name>
    <dbReference type="NCBI Taxonomy" id="1058"/>
    <lineage>
        <taxon>Bacteria</taxon>
        <taxon>Pseudomonadati</taxon>
        <taxon>Pseudomonadota</taxon>
        <taxon>Gammaproteobacteria</taxon>
        <taxon>Chromatiales</taxon>
        <taxon>Chromatiaceae</taxon>
        <taxon>Thiocapsa</taxon>
    </lineage>
</organism>
<dbReference type="AlphaFoldDB" id="A0A1H2RQF6"/>
<evidence type="ECO:0000313" key="1">
    <source>
        <dbReference type="EMBL" id="SDW21515.1"/>
    </source>
</evidence>
<dbReference type="Proteomes" id="UP000198816">
    <property type="component" value="Unassembled WGS sequence"/>
</dbReference>
<evidence type="ECO:0000313" key="2">
    <source>
        <dbReference type="Proteomes" id="UP000198816"/>
    </source>
</evidence>
<keyword evidence="2" id="KW-1185">Reference proteome</keyword>
<evidence type="ECO:0008006" key="3">
    <source>
        <dbReference type="Google" id="ProtNLM"/>
    </source>
</evidence>
<dbReference type="OrthoDB" id="5771502at2"/>
<name>A0A1H2RQF6_THIRO</name>
<dbReference type="EMBL" id="FNNZ01000002">
    <property type="protein sequence ID" value="SDW21515.1"/>
    <property type="molecule type" value="Genomic_DNA"/>
</dbReference>
<gene>
    <name evidence="1" type="ORF">SAMN05421783_102127</name>
</gene>
<protein>
    <recommendedName>
        <fullName evidence="3">Heavy-metal-associated domain-containing protein</fullName>
    </recommendedName>
</protein>
<sequence>MYTGDIVIHIDEELDTDRIHELERQIGVEHGVYSACMHEKTRHLMVVDFDATEVRPSRIVDSVRARGLHAEMIGF</sequence>
<proteinExistence type="predicted"/>
<accession>A0A1H2RQF6</accession>